<proteinExistence type="predicted"/>
<gene>
    <name evidence="1" type="ORF">BELL_0070g00220</name>
</gene>
<reference evidence="1 2" key="1">
    <citation type="submission" date="2017-12" db="EMBL/GenBank/DDBJ databases">
        <title>Comparative genomics of Botrytis spp.</title>
        <authorList>
            <person name="Valero-Jimenez C.A."/>
            <person name="Tapia P."/>
            <person name="Veloso J."/>
            <person name="Silva-Moreno E."/>
            <person name="Staats M."/>
            <person name="Valdes J.H."/>
            <person name="Van Kan J.A.L."/>
        </authorList>
    </citation>
    <scope>NUCLEOTIDE SEQUENCE [LARGE SCALE GENOMIC DNA]</scope>
    <source>
        <strain evidence="1 2">Be9601</strain>
    </source>
</reference>
<dbReference type="AlphaFoldDB" id="A0A4Z1KAA1"/>
<dbReference type="EMBL" id="PQXM01000070">
    <property type="protein sequence ID" value="TGO78337.1"/>
    <property type="molecule type" value="Genomic_DNA"/>
</dbReference>
<dbReference type="Proteomes" id="UP000297229">
    <property type="component" value="Unassembled WGS sequence"/>
</dbReference>
<organism evidence="1 2">
    <name type="scientific">Botrytis elliptica</name>
    <dbReference type="NCBI Taxonomy" id="278938"/>
    <lineage>
        <taxon>Eukaryota</taxon>
        <taxon>Fungi</taxon>
        <taxon>Dikarya</taxon>
        <taxon>Ascomycota</taxon>
        <taxon>Pezizomycotina</taxon>
        <taxon>Leotiomycetes</taxon>
        <taxon>Helotiales</taxon>
        <taxon>Sclerotiniaceae</taxon>
        <taxon>Botrytis</taxon>
    </lineage>
</organism>
<sequence>MASSSPLSVGTEEYNQSQFMNNNEFKIQTHGSQRFLEQCHVCGRGVVDEHALGMRKGIDDSAQARATNAYLINSPRLPSTSVTIGLTTH</sequence>
<comment type="caution">
    <text evidence="1">The sequence shown here is derived from an EMBL/GenBank/DDBJ whole genome shotgun (WGS) entry which is preliminary data.</text>
</comment>
<accession>A0A4Z1KAA1</accession>
<name>A0A4Z1KAA1_9HELO</name>
<keyword evidence="2" id="KW-1185">Reference proteome</keyword>
<evidence type="ECO:0000313" key="2">
    <source>
        <dbReference type="Proteomes" id="UP000297229"/>
    </source>
</evidence>
<evidence type="ECO:0000313" key="1">
    <source>
        <dbReference type="EMBL" id="TGO78337.1"/>
    </source>
</evidence>
<protein>
    <submittedName>
        <fullName evidence="1">Uncharacterized protein</fullName>
    </submittedName>
</protein>